<gene>
    <name evidence="2" type="ORF">IRI77_09750</name>
</gene>
<dbReference type="Proteomes" id="UP000593892">
    <property type="component" value="Chromosome"/>
</dbReference>
<name>A0A7S7SN61_PALFE</name>
<reference evidence="2 3" key="1">
    <citation type="submission" date="2020-10" db="EMBL/GenBank/DDBJ databases">
        <title>Complete genome sequence of Paludibaculum fermentans P105T, a facultatively anaerobic acidobacterium capable of dissimilatory Fe(III) reduction.</title>
        <authorList>
            <person name="Dedysh S.N."/>
            <person name="Beletsky A.V."/>
            <person name="Kulichevskaya I.S."/>
            <person name="Mardanov A.V."/>
            <person name="Ravin N.V."/>
        </authorList>
    </citation>
    <scope>NUCLEOTIDE SEQUENCE [LARGE SCALE GENOMIC DNA]</scope>
    <source>
        <strain evidence="2 3">P105</strain>
    </source>
</reference>
<feature type="region of interest" description="Disordered" evidence="1">
    <location>
        <begin position="19"/>
        <end position="49"/>
    </location>
</feature>
<dbReference type="RefSeq" id="WP_194451881.1">
    <property type="nucleotide sequence ID" value="NZ_CP063849.1"/>
</dbReference>
<dbReference type="KEGG" id="pfer:IRI77_09750"/>
<evidence type="ECO:0000313" key="3">
    <source>
        <dbReference type="Proteomes" id="UP000593892"/>
    </source>
</evidence>
<dbReference type="AlphaFoldDB" id="A0A7S7SN61"/>
<sequence length="49" mass="5123">MMLRCPDVFLIKKIHPGAAPQASAARGGLPAAPFRTDTWPGITQGPAAH</sequence>
<accession>A0A7S7SN61</accession>
<evidence type="ECO:0000313" key="2">
    <source>
        <dbReference type="EMBL" id="QOY90216.1"/>
    </source>
</evidence>
<keyword evidence="3" id="KW-1185">Reference proteome</keyword>
<evidence type="ECO:0000256" key="1">
    <source>
        <dbReference type="SAM" id="MobiDB-lite"/>
    </source>
</evidence>
<protein>
    <submittedName>
        <fullName evidence="2">Uncharacterized protein</fullName>
    </submittedName>
</protein>
<dbReference type="EMBL" id="CP063849">
    <property type="protein sequence ID" value="QOY90216.1"/>
    <property type="molecule type" value="Genomic_DNA"/>
</dbReference>
<proteinExistence type="predicted"/>
<organism evidence="2 3">
    <name type="scientific">Paludibaculum fermentans</name>
    <dbReference type="NCBI Taxonomy" id="1473598"/>
    <lineage>
        <taxon>Bacteria</taxon>
        <taxon>Pseudomonadati</taxon>
        <taxon>Acidobacteriota</taxon>
        <taxon>Terriglobia</taxon>
        <taxon>Bryobacterales</taxon>
        <taxon>Bryobacteraceae</taxon>
        <taxon>Paludibaculum</taxon>
    </lineage>
</organism>